<proteinExistence type="predicted"/>
<dbReference type="Pfam" id="PF07291">
    <property type="entry name" value="MauE"/>
    <property type="match status" value="1"/>
</dbReference>
<keyword evidence="7 8" id="KW-0472">Membrane</keyword>
<evidence type="ECO:0000313" key="10">
    <source>
        <dbReference type="EMBL" id="RLQ86869.1"/>
    </source>
</evidence>
<evidence type="ECO:0000256" key="3">
    <source>
        <dbReference type="ARBA" id="ARBA00004856"/>
    </source>
</evidence>
<keyword evidence="6 8" id="KW-1133">Transmembrane helix</keyword>
<dbReference type="InterPro" id="IPR009908">
    <property type="entry name" value="Methylamine_util_MauE"/>
</dbReference>
<gene>
    <name evidence="10" type="ORF">D8780_00280</name>
</gene>
<name>A0A3L7J8Q0_9HYPH</name>
<feature type="transmembrane region" description="Helical" evidence="8">
    <location>
        <begin position="103"/>
        <end position="122"/>
    </location>
</feature>
<dbReference type="InterPro" id="IPR036249">
    <property type="entry name" value="Thioredoxin-like_sf"/>
</dbReference>
<feature type="domain" description="Methylamine utilisation protein MauE" evidence="9">
    <location>
        <begin position="137"/>
        <end position="267"/>
    </location>
</feature>
<organism evidence="10 11">
    <name type="scientific">Notoacmeibacter ruber</name>
    <dbReference type="NCBI Taxonomy" id="2670375"/>
    <lineage>
        <taxon>Bacteria</taxon>
        <taxon>Pseudomonadati</taxon>
        <taxon>Pseudomonadota</taxon>
        <taxon>Alphaproteobacteria</taxon>
        <taxon>Hyphomicrobiales</taxon>
        <taxon>Notoacmeibacteraceae</taxon>
        <taxon>Notoacmeibacter</taxon>
    </lineage>
</organism>
<evidence type="ECO:0000256" key="7">
    <source>
        <dbReference type="ARBA" id="ARBA00023136"/>
    </source>
</evidence>
<comment type="caution">
    <text evidence="10">The sequence shown here is derived from an EMBL/GenBank/DDBJ whole genome shotgun (WGS) entry which is preliminary data.</text>
</comment>
<comment type="pathway">
    <text evidence="3">One-carbon metabolism; methylamine degradation.</text>
</comment>
<evidence type="ECO:0000313" key="11">
    <source>
        <dbReference type="Proteomes" id="UP000281094"/>
    </source>
</evidence>
<sequence>MSTIETERYPYEASSEKKAVLYRMVMENHLCPFGLKSRHLLKSNGYTVEDHHLTTREETDTFQRTHDVATTPQTFIDGERIGGHDDLRRFFGKAVTESGETTYEPVIAIFSMTALMALALIYNLSTGYMPGEGWGLFASAIQWFLAFSMCALAIQKLQDVEGFTNGFLGYDLLARRWVPYAYIYPYAEAFAGIGMIALIGSGSPLIWPVGLVALFIGIVGSISVFKAVYIDKRELKCACVGGGSSVPLGLISLTEDLVMVVMGLWMIGTLLV</sequence>
<protein>
    <recommendedName>
        <fullName evidence="4">Methylamine utilization protein MauE</fullName>
    </recommendedName>
</protein>
<dbReference type="GO" id="GO:0030416">
    <property type="term" value="P:methylamine metabolic process"/>
    <property type="evidence" value="ECO:0007669"/>
    <property type="project" value="InterPro"/>
</dbReference>
<accession>A0A3L7J8Q0</accession>
<feature type="transmembrane region" description="Helical" evidence="8">
    <location>
        <begin position="180"/>
        <end position="199"/>
    </location>
</feature>
<evidence type="ECO:0000256" key="8">
    <source>
        <dbReference type="SAM" id="Phobius"/>
    </source>
</evidence>
<evidence type="ECO:0000256" key="4">
    <source>
        <dbReference type="ARBA" id="ARBA00019078"/>
    </source>
</evidence>
<dbReference type="GO" id="GO:0016020">
    <property type="term" value="C:membrane"/>
    <property type="evidence" value="ECO:0007669"/>
    <property type="project" value="UniProtKB-SubCell"/>
</dbReference>
<dbReference type="Proteomes" id="UP000281094">
    <property type="component" value="Unassembled WGS sequence"/>
</dbReference>
<reference evidence="10 11" key="1">
    <citation type="submission" date="2018-10" db="EMBL/GenBank/DDBJ databases">
        <title>Notoacmeibacter sp. M2BS9Y-3-1, whole genome shotgun sequence.</title>
        <authorList>
            <person name="Tuo L."/>
        </authorList>
    </citation>
    <scope>NUCLEOTIDE SEQUENCE [LARGE SCALE GENOMIC DNA]</scope>
    <source>
        <strain evidence="10 11">M2BS9Y-3-1</strain>
    </source>
</reference>
<evidence type="ECO:0000256" key="1">
    <source>
        <dbReference type="ARBA" id="ARBA00003475"/>
    </source>
</evidence>
<comment type="function">
    <text evidence="1">May be specifically involved in the processing, transport, and/or maturation of the MADH beta-subunit.</text>
</comment>
<dbReference type="SUPFAM" id="SSF52833">
    <property type="entry name" value="Thioredoxin-like"/>
    <property type="match status" value="1"/>
</dbReference>
<evidence type="ECO:0000259" key="9">
    <source>
        <dbReference type="Pfam" id="PF07291"/>
    </source>
</evidence>
<feature type="transmembrane region" description="Helical" evidence="8">
    <location>
        <begin position="246"/>
        <end position="267"/>
    </location>
</feature>
<dbReference type="PROSITE" id="PS51354">
    <property type="entry name" value="GLUTAREDOXIN_2"/>
    <property type="match status" value="1"/>
</dbReference>
<comment type="subcellular location">
    <subcellularLocation>
        <location evidence="2">Membrane</location>
        <topology evidence="2">Multi-pass membrane protein</topology>
    </subcellularLocation>
</comment>
<dbReference type="EMBL" id="RCWN01000001">
    <property type="protein sequence ID" value="RLQ86869.1"/>
    <property type="molecule type" value="Genomic_DNA"/>
</dbReference>
<dbReference type="AlphaFoldDB" id="A0A3L7J8Q0"/>
<feature type="transmembrane region" description="Helical" evidence="8">
    <location>
        <begin position="205"/>
        <end position="225"/>
    </location>
</feature>
<dbReference type="Gene3D" id="3.40.30.10">
    <property type="entry name" value="Glutaredoxin"/>
    <property type="match status" value="1"/>
</dbReference>
<evidence type="ECO:0000256" key="6">
    <source>
        <dbReference type="ARBA" id="ARBA00022989"/>
    </source>
</evidence>
<dbReference type="RefSeq" id="WP_121643838.1">
    <property type="nucleotide sequence ID" value="NZ_RCWN01000001.1"/>
</dbReference>
<keyword evidence="11" id="KW-1185">Reference proteome</keyword>
<evidence type="ECO:0000256" key="2">
    <source>
        <dbReference type="ARBA" id="ARBA00004141"/>
    </source>
</evidence>
<evidence type="ECO:0000256" key="5">
    <source>
        <dbReference type="ARBA" id="ARBA00022692"/>
    </source>
</evidence>
<keyword evidence="5 8" id="KW-0812">Transmembrane</keyword>
<feature type="transmembrane region" description="Helical" evidence="8">
    <location>
        <begin position="134"/>
        <end position="154"/>
    </location>
</feature>